<feature type="transmembrane region" description="Helical" evidence="1">
    <location>
        <begin position="6"/>
        <end position="34"/>
    </location>
</feature>
<evidence type="ECO:0000256" key="1">
    <source>
        <dbReference type="SAM" id="Phobius"/>
    </source>
</evidence>
<feature type="transmembrane region" description="Helical" evidence="1">
    <location>
        <begin position="54"/>
        <end position="75"/>
    </location>
</feature>
<accession>A0ABM6JTR2</accession>
<evidence type="ECO:0008006" key="4">
    <source>
        <dbReference type="Google" id="ProtNLM"/>
    </source>
</evidence>
<sequence length="191" mass="21780">MKNPYLFSYLPFVTVLLFSLTFGVYSVGETLILFKEIGLYQGMREFLSDFQLRIFLLTMYSLLFFMLFAALKLIAVTIHETALLFFLKEEADASYSASKSGVVIYFIGALASAIGIQSWKTLVLIFLITSFIYFVYVVYKLSPFMTLTHTVGLIFFQIIIWSVLVTGLLYIIFRLYNGLLASIPLTNPVNK</sequence>
<feature type="transmembrane region" description="Helical" evidence="1">
    <location>
        <begin position="151"/>
        <end position="173"/>
    </location>
</feature>
<name>A0ABM6JTR2_SPOUR</name>
<dbReference type="InterPro" id="IPR035289">
    <property type="entry name" value="DUF5366"/>
</dbReference>
<evidence type="ECO:0000313" key="3">
    <source>
        <dbReference type="Proteomes" id="UP000192486"/>
    </source>
</evidence>
<keyword evidence="1" id="KW-1133">Transmembrane helix</keyword>
<dbReference type="Pfam" id="PF17328">
    <property type="entry name" value="DUF5366"/>
    <property type="match status" value="1"/>
</dbReference>
<dbReference type="Proteomes" id="UP000192486">
    <property type="component" value="Chromosome"/>
</dbReference>
<dbReference type="RefSeq" id="WP_029054410.1">
    <property type="nucleotide sequence ID" value="NZ_CP015108.1"/>
</dbReference>
<keyword evidence="1" id="KW-0812">Transmembrane</keyword>
<proteinExistence type="predicted"/>
<feature type="transmembrane region" description="Helical" evidence="1">
    <location>
        <begin position="95"/>
        <end position="114"/>
    </location>
</feature>
<evidence type="ECO:0000313" key="2">
    <source>
        <dbReference type="EMBL" id="ARF13483.1"/>
    </source>
</evidence>
<keyword evidence="1" id="KW-0472">Membrane</keyword>
<dbReference type="EMBL" id="CP015108">
    <property type="protein sequence ID" value="ARF13483.1"/>
    <property type="molecule type" value="Genomic_DNA"/>
</dbReference>
<gene>
    <name evidence="2" type="ORF">SporoS204_04485</name>
</gene>
<protein>
    <recommendedName>
        <fullName evidence="4">YufK</fullName>
    </recommendedName>
</protein>
<feature type="transmembrane region" description="Helical" evidence="1">
    <location>
        <begin position="121"/>
        <end position="139"/>
    </location>
</feature>
<keyword evidence="3" id="KW-1185">Reference proteome</keyword>
<reference evidence="2 3" key="1">
    <citation type="submission" date="2016-04" db="EMBL/GenBank/DDBJ databases">
        <title>Comparative Genomics and Epigenetics of Sporosarcina ureae.</title>
        <authorList>
            <person name="Oliver A.S."/>
            <person name="Cooper K.K."/>
        </authorList>
    </citation>
    <scope>NUCLEOTIDE SEQUENCE [LARGE SCALE GENOMIC DNA]</scope>
    <source>
        <strain evidence="2 3">S204</strain>
    </source>
</reference>
<organism evidence="2 3">
    <name type="scientific">Sporosarcina ureae</name>
    <dbReference type="NCBI Taxonomy" id="1571"/>
    <lineage>
        <taxon>Bacteria</taxon>
        <taxon>Bacillati</taxon>
        <taxon>Bacillota</taxon>
        <taxon>Bacilli</taxon>
        <taxon>Bacillales</taxon>
        <taxon>Caryophanaceae</taxon>
        <taxon>Sporosarcina</taxon>
    </lineage>
</organism>